<dbReference type="PANTHER" id="PTHR34504">
    <property type="entry name" value="ANTITOXIN HICB"/>
    <property type="match status" value="1"/>
</dbReference>
<evidence type="ECO:0000313" key="2">
    <source>
        <dbReference type="Proteomes" id="UP001651880"/>
    </source>
</evidence>
<dbReference type="Proteomes" id="UP001651880">
    <property type="component" value="Unassembled WGS sequence"/>
</dbReference>
<dbReference type="EMBL" id="JAJEKE010000003">
    <property type="protein sequence ID" value="MCQ1529144.1"/>
    <property type="molecule type" value="Genomic_DNA"/>
</dbReference>
<protein>
    <submittedName>
        <fullName evidence="1">Type II toxin-antitoxin system HicB family antitoxin</fullName>
    </submittedName>
</protein>
<organism evidence="1 2">
    <name type="scientific">Lutispora saccharofermentans</name>
    <dbReference type="NCBI Taxonomy" id="3024236"/>
    <lineage>
        <taxon>Bacteria</taxon>
        <taxon>Bacillati</taxon>
        <taxon>Bacillota</taxon>
        <taxon>Clostridia</taxon>
        <taxon>Lutisporales</taxon>
        <taxon>Lutisporaceae</taxon>
        <taxon>Lutispora</taxon>
    </lineage>
</organism>
<dbReference type="InterPro" id="IPR051404">
    <property type="entry name" value="TA_system_antitoxin"/>
</dbReference>
<accession>A0ABT1NEU7</accession>
<gene>
    <name evidence="1" type="ORF">LJD61_06225</name>
</gene>
<evidence type="ECO:0000313" key="1">
    <source>
        <dbReference type="EMBL" id="MCQ1529144.1"/>
    </source>
</evidence>
<name>A0ABT1NEU7_9FIRM</name>
<keyword evidence="2" id="KW-1185">Reference proteome</keyword>
<proteinExistence type="predicted"/>
<dbReference type="Gene3D" id="3.30.160.250">
    <property type="match status" value="1"/>
</dbReference>
<dbReference type="SUPFAM" id="SSF143100">
    <property type="entry name" value="TTHA1013/TTHA0281-like"/>
    <property type="match status" value="1"/>
</dbReference>
<reference evidence="1 2" key="1">
    <citation type="submission" date="2021-10" db="EMBL/GenBank/DDBJ databases">
        <title>Lutispora strain m25 sp. nov., a thermophilic, non-spore-forming bacterium isolated from a lab-scale methanogenic bioreactor digesting anaerobic sludge.</title>
        <authorList>
            <person name="El Houari A."/>
            <person name="Mcdonald J."/>
        </authorList>
    </citation>
    <scope>NUCLEOTIDE SEQUENCE [LARGE SCALE GENOMIC DNA]</scope>
    <source>
        <strain evidence="2">m25</strain>
    </source>
</reference>
<sequence length="77" mass="8763">MPELKGCHTQGESMAELMANIKEAIELCLEVQNKDGMVLAWDSDFTKLTPFERERLAKADIEIINGETIDHSKIDWN</sequence>
<comment type="caution">
    <text evidence="1">The sequence shown here is derived from an EMBL/GenBank/DDBJ whole genome shotgun (WGS) entry which is preliminary data.</text>
</comment>
<dbReference type="PANTHER" id="PTHR34504:SF2">
    <property type="entry name" value="UPF0150 PROTEIN SSL0259"/>
    <property type="match status" value="1"/>
</dbReference>
<dbReference type="InterPro" id="IPR035069">
    <property type="entry name" value="TTHA1013/TTHA0281-like"/>
</dbReference>
<dbReference type="RefSeq" id="WP_255226661.1">
    <property type="nucleotide sequence ID" value="NZ_JAJEKE010000003.1"/>
</dbReference>